<dbReference type="SUPFAM" id="SSF46689">
    <property type="entry name" value="Homeodomain-like"/>
    <property type="match status" value="1"/>
</dbReference>
<dbReference type="GO" id="GO:0003700">
    <property type="term" value="F:DNA-binding transcription factor activity"/>
    <property type="evidence" value="ECO:0007669"/>
    <property type="project" value="InterPro"/>
</dbReference>
<dbReference type="Gene3D" id="1.10.10.60">
    <property type="entry name" value="Homeodomain-like"/>
    <property type="match status" value="1"/>
</dbReference>
<dbReference type="eggNOG" id="COG0351">
    <property type="taxonomic scope" value="Bacteria"/>
</dbReference>
<evidence type="ECO:0000256" key="1">
    <source>
        <dbReference type="ARBA" id="ARBA00004948"/>
    </source>
</evidence>
<sequence>MEKKITILTITGSDSTGGSGVQADIKTITALGAYAATAITTVTAQDTEGIQQLYDIPSEVLDMQIRAVMNDLQPDAIKVGMLRTVEQVRVVERLLREYRPKFIVLDAVVISSRGNMLMPKEVVAAMVRLLFPLSTVVTIKRDSISYMLRGSEIRSNEELEMMARKLMRWGCRSVVLQGGAIASQSLTDVLVQANPSTVNFYTRPGFIDRITHGAGGAFTSAMAVYLCMGARLETSVEQAQEYMSQLILRSADSKLGTASRLLDHSSQLSRQNITARILELYNQLMDEIASHHQSTKEVSFYANRLSVTPRYLAQVTHRVAGRTPKQLIDDYIIKEVETQLIGTTKNIQEIAFGFGFSSQVQFNKFFRKMKGCSPTQFRKAATPT</sequence>
<evidence type="ECO:0000256" key="3">
    <source>
        <dbReference type="ARBA" id="ARBA00023015"/>
    </source>
</evidence>
<dbReference type="InterPro" id="IPR029056">
    <property type="entry name" value="Ribokinase-like"/>
</dbReference>
<gene>
    <name evidence="7" type="ORF">HMPREF3226_00834</name>
</gene>
<keyword evidence="8" id="KW-1185">Reference proteome</keyword>
<evidence type="ECO:0000256" key="2">
    <source>
        <dbReference type="ARBA" id="ARBA00012135"/>
    </source>
</evidence>
<dbReference type="eggNOG" id="COG2207">
    <property type="taxonomic scope" value="Bacteria"/>
</dbReference>
<organism evidence="7 8">
    <name type="scientific">Prevotella corporis</name>
    <dbReference type="NCBI Taxonomy" id="28128"/>
    <lineage>
        <taxon>Bacteria</taxon>
        <taxon>Pseudomonadati</taxon>
        <taxon>Bacteroidota</taxon>
        <taxon>Bacteroidia</taxon>
        <taxon>Bacteroidales</taxon>
        <taxon>Prevotellaceae</taxon>
        <taxon>Prevotella</taxon>
    </lineage>
</organism>
<dbReference type="CDD" id="cd01169">
    <property type="entry name" value="HMPP_kinase"/>
    <property type="match status" value="1"/>
</dbReference>
<dbReference type="AlphaFoldDB" id="A0A133QF42"/>
<dbReference type="Proteomes" id="UP000070533">
    <property type="component" value="Unassembled WGS sequence"/>
</dbReference>
<dbReference type="GO" id="GO:0005829">
    <property type="term" value="C:cytosol"/>
    <property type="evidence" value="ECO:0007669"/>
    <property type="project" value="TreeGrafter"/>
</dbReference>
<dbReference type="SMART" id="SM00342">
    <property type="entry name" value="HTH_ARAC"/>
    <property type="match status" value="1"/>
</dbReference>
<name>A0A133QF42_9BACT</name>
<evidence type="ECO:0000313" key="7">
    <source>
        <dbReference type="EMBL" id="KXA41497.1"/>
    </source>
</evidence>
<dbReference type="InterPro" id="IPR009057">
    <property type="entry name" value="Homeodomain-like_sf"/>
</dbReference>
<feature type="domain" description="HTH araC/xylS-type" evidence="6">
    <location>
        <begin position="282"/>
        <end position="380"/>
    </location>
</feature>
<keyword evidence="7" id="KW-0808">Transferase</keyword>
<dbReference type="EMBL" id="LRQG01000051">
    <property type="protein sequence ID" value="KXA41497.1"/>
    <property type="molecule type" value="Genomic_DNA"/>
</dbReference>
<comment type="caution">
    <text evidence="7">The sequence shown here is derived from an EMBL/GenBank/DDBJ whole genome shotgun (WGS) entry which is preliminary data.</text>
</comment>
<dbReference type="OrthoDB" id="9810880at2"/>
<dbReference type="GO" id="GO:0009228">
    <property type="term" value="P:thiamine biosynthetic process"/>
    <property type="evidence" value="ECO:0007669"/>
    <property type="project" value="InterPro"/>
</dbReference>
<dbReference type="InterPro" id="IPR004399">
    <property type="entry name" value="HMP/HMP-P_kinase_dom"/>
</dbReference>
<dbReference type="GO" id="GO:0008902">
    <property type="term" value="F:hydroxymethylpyrimidine kinase activity"/>
    <property type="evidence" value="ECO:0007669"/>
    <property type="project" value="UniProtKB-EC"/>
</dbReference>
<dbReference type="EC" id="2.7.1.49" evidence="2"/>
<dbReference type="Pfam" id="PF12833">
    <property type="entry name" value="HTH_18"/>
    <property type="match status" value="1"/>
</dbReference>
<dbReference type="InterPro" id="IPR018060">
    <property type="entry name" value="HTH_AraC"/>
</dbReference>
<dbReference type="NCBIfam" id="TIGR00097">
    <property type="entry name" value="HMP-P_kinase"/>
    <property type="match status" value="1"/>
</dbReference>
<protein>
    <recommendedName>
        <fullName evidence="2">hydroxymethylpyrimidine kinase</fullName>
        <ecNumber evidence="2">2.7.1.49</ecNumber>
    </recommendedName>
</protein>
<dbReference type="GO" id="GO:0043565">
    <property type="term" value="F:sequence-specific DNA binding"/>
    <property type="evidence" value="ECO:0007669"/>
    <property type="project" value="InterPro"/>
</dbReference>
<keyword evidence="7" id="KW-0418">Kinase</keyword>
<evidence type="ECO:0000259" key="6">
    <source>
        <dbReference type="PROSITE" id="PS01124"/>
    </source>
</evidence>
<keyword evidence="4" id="KW-0238">DNA-binding</keyword>
<reference evidence="8" key="1">
    <citation type="submission" date="2016-01" db="EMBL/GenBank/DDBJ databases">
        <authorList>
            <person name="Mitreva M."/>
            <person name="Pepin K.H."/>
            <person name="Mihindukulasuriya K.A."/>
            <person name="Fulton R."/>
            <person name="Fronick C."/>
            <person name="O'Laughlin M."/>
            <person name="Miner T."/>
            <person name="Herter B."/>
            <person name="Rosa B.A."/>
            <person name="Cordes M."/>
            <person name="Tomlinson C."/>
            <person name="Wollam A."/>
            <person name="Palsikar V.B."/>
            <person name="Mardis E.R."/>
            <person name="Wilson R.K."/>
        </authorList>
    </citation>
    <scope>NUCLEOTIDE SEQUENCE [LARGE SCALE GENOMIC DNA]</scope>
    <source>
        <strain evidence="8">MJR7716</strain>
    </source>
</reference>
<dbReference type="PRINTS" id="PR00032">
    <property type="entry name" value="HTHARAC"/>
</dbReference>
<dbReference type="PROSITE" id="PS01124">
    <property type="entry name" value="HTH_ARAC_FAMILY_2"/>
    <property type="match status" value="1"/>
</dbReference>
<dbReference type="SUPFAM" id="SSF53613">
    <property type="entry name" value="Ribokinase-like"/>
    <property type="match status" value="1"/>
</dbReference>
<dbReference type="GO" id="GO:0008972">
    <property type="term" value="F:phosphomethylpyrimidine kinase activity"/>
    <property type="evidence" value="ECO:0007669"/>
    <property type="project" value="InterPro"/>
</dbReference>
<dbReference type="Gene3D" id="3.40.1190.20">
    <property type="match status" value="1"/>
</dbReference>
<comment type="pathway">
    <text evidence="1">Cofactor biosynthesis; thiamine diphosphate biosynthesis.</text>
</comment>
<evidence type="ECO:0000256" key="5">
    <source>
        <dbReference type="ARBA" id="ARBA00023163"/>
    </source>
</evidence>
<dbReference type="PATRIC" id="fig|28128.5.peg.841"/>
<evidence type="ECO:0000313" key="8">
    <source>
        <dbReference type="Proteomes" id="UP000070533"/>
    </source>
</evidence>
<keyword evidence="3" id="KW-0805">Transcription regulation</keyword>
<dbReference type="PANTHER" id="PTHR20858:SF17">
    <property type="entry name" value="HYDROXYMETHYLPYRIMIDINE_PHOSPHOMETHYLPYRIMIDINE KINASE THI20-RELATED"/>
    <property type="match status" value="1"/>
</dbReference>
<dbReference type="InterPro" id="IPR013749">
    <property type="entry name" value="PM/HMP-P_kinase-1"/>
</dbReference>
<dbReference type="PANTHER" id="PTHR20858">
    <property type="entry name" value="PHOSPHOMETHYLPYRIMIDINE KINASE"/>
    <property type="match status" value="1"/>
</dbReference>
<keyword evidence="5" id="KW-0804">Transcription</keyword>
<accession>A0A133QF42</accession>
<evidence type="ECO:0000256" key="4">
    <source>
        <dbReference type="ARBA" id="ARBA00023125"/>
    </source>
</evidence>
<dbReference type="Pfam" id="PF08543">
    <property type="entry name" value="Phos_pyr_kin"/>
    <property type="match status" value="1"/>
</dbReference>
<dbReference type="STRING" id="28128.HMPREF3226_00834"/>
<proteinExistence type="predicted"/>
<dbReference type="RefSeq" id="WP_060940375.1">
    <property type="nucleotide sequence ID" value="NZ_KQ957209.1"/>
</dbReference>
<dbReference type="InterPro" id="IPR020449">
    <property type="entry name" value="Tscrpt_reg_AraC-type_HTH"/>
</dbReference>